<keyword evidence="1" id="KW-1133">Transmembrane helix</keyword>
<reference evidence="3" key="1">
    <citation type="journal article" date="2019" name="Int. J. Syst. Evol. Microbiol.">
        <title>The Global Catalogue of Microorganisms (GCM) 10K type strain sequencing project: providing services to taxonomists for standard genome sequencing and annotation.</title>
        <authorList>
            <consortium name="The Broad Institute Genomics Platform"/>
            <consortium name="The Broad Institute Genome Sequencing Center for Infectious Disease"/>
            <person name="Wu L."/>
            <person name="Ma J."/>
        </authorList>
    </citation>
    <scope>NUCLEOTIDE SEQUENCE [LARGE SCALE GENOMIC DNA]</scope>
    <source>
        <strain evidence="3">CCUG 53816</strain>
    </source>
</reference>
<keyword evidence="1" id="KW-0812">Transmembrane</keyword>
<dbReference type="EMBL" id="JBHRZO010000049">
    <property type="protein sequence ID" value="MFC3848366.1"/>
    <property type="molecule type" value="Genomic_DNA"/>
</dbReference>
<protein>
    <submittedName>
        <fullName evidence="2">Uncharacterized protein</fullName>
    </submittedName>
</protein>
<gene>
    <name evidence="2" type="ORF">ACFOPX_07560</name>
</gene>
<feature type="transmembrane region" description="Helical" evidence="1">
    <location>
        <begin position="176"/>
        <end position="194"/>
    </location>
</feature>
<proteinExistence type="predicted"/>
<evidence type="ECO:0000313" key="3">
    <source>
        <dbReference type="Proteomes" id="UP001595783"/>
    </source>
</evidence>
<accession>A0ABV7ZJQ0</accession>
<sequence>MELYQTLLHFFIDPTQVLLAGMGDRILDNLKLPLNIVVSLALMAWAYQRIRLGDLFYSNTLFSLAGFAGFFVLFNYAWKHPQDFYATLKSLVFYGADVLMAIVRSSLQNSSFGIDSTHLDFAFLTNQTFHTLGLLLQIMDTSTSNIHSFLGMAVLLSQGALLILLLALALMIAIEIYLWLALGVLVLPLGFFANTRAILWLYLKKCVALSFYQPLIILLACYNARVLQTLIPTLSTPQAYETYLLVVVSTLLEVFLVQRIPRFIQSLCHTQGGVQDIVQLVSLSKTSFSHGINTLYQTSTYSSNHSSTSATYTDTISQEMSLHIQTLSDPKPHLDTTTINTGHKH</sequence>
<comment type="caution">
    <text evidence="2">The sequence shown here is derived from an EMBL/GenBank/DDBJ whole genome shotgun (WGS) entry which is preliminary data.</text>
</comment>
<dbReference type="RefSeq" id="WP_233709072.1">
    <property type="nucleotide sequence ID" value="NZ_FZMF01000067.1"/>
</dbReference>
<evidence type="ECO:0000313" key="2">
    <source>
        <dbReference type="EMBL" id="MFC3848366.1"/>
    </source>
</evidence>
<name>A0ABV7ZJQ0_9HELI</name>
<dbReference type="Proteomes" id="UP001595783">
    <property type="component" value="Unassembled WGS sequence"/>
</dbReference>
<feature type="transmembrane region" description="Helical" evidence="1">
    <location>
        <begin position="149"/>
        <end position="170"/>
    </location>
</feature>
<feature type="transmembrane region" description="Helical" evidence="1">
    <location>
        <begin position="55"/>
        <end position="78"/>
    </location>
</feature>
<keyword evidence="1" id="KW-0472">Membrane</keyword>
<organism evidence="2 3">
    <name type="scientific">Helicobacter baculiformis</name>
    <dbReference type="NCBI Taxonomy" id="427351"/>
    <lineage>
        <taxon>Bacteria</taxon>
        <taxon>Pseudomonadati</taxon>
        <taxon>Campylobacterota</taxon>
        <taxon>Epsilonproteobacteria</taxon>
        <taxon>Campylobacterales</taxon>
        <taxon>Helicobacteraceae</taxon>
        <taxon>Helicobacter</taxon>
    </lineage>
</organism>
<evidence type="ECO:0000256" key="1">
    <source>
        <dbReference type="SAM" id="Phobius"/>
    </source>
</evidence>
<keyword evidence="3" id="KW-1185">Reference proteome</keyword>